<dbReference type="SMART" id="SM00704">
    <property type="entry name" value="ZnF_CDGSH"/>
    <property type="match status" value="1"/>
</dbReference>
<evidence type="ECO:0000256" key="7">
    <source>
        <dbReference type="ARBA" id="ARBA00022723"/>
    </source>
</evidence>
<keyword evidence="10" id="KW-1133">Transmembrane helix</keyword>
<evidence type="ECO:0000256" key="17">
    <source>
        <dbReference type="ARBA" id="ARBA00034078"/>
    </source>
</evidence>
<name>A0A9Q1DU48_CONCO</name>
<evidence type="ECO:0000256" key="5">
    <source>
        <dbReference type="ARBA" id="ARBA00022692"/>
    </source>
</evidence>
<evidence type="ECO:0000256" key="2">
    <source>
        <dbReference type="ARBA" id="ARBA00004572"/>
    </source>
</evidence>
<dbReference type="InterPro" id="IPR045131">
    <property type="entry name" value="CISD1/2"/>
</dbReference>
<evidence type="ECO:0000256" key="1">
    <source>
        <dbReference type="ARBA" id="ARBA00004389"/>
    </source>
</evidence>
<proteinExistence type="inferred from homology"/>
<evidence type="ECO:0000256" key="12">
    <source>
        <dbReference type="ARBA" id="ARBA00023006"/>
    </source>
</evidence>
<dbReference type="Proteomes" id="UP001152803">
    <property type="component" value="Unassembled WGS sequence"/>
</dbReference>
<evidence type="ECO:0000313" key="20">
    <source>
        <dbReference type="Proteomes" id="UP001152803"/>
    </source>
</evidence>
<dbReference type="GO" id="GO:0005741">
    <property type="term" value="C:mitochondrial outer membrane"/>
    <property type="evidence" value="ECO:0007669"/>
    <property type="project" value="UniProtKB-SubCell"/>
</dbReference>
<dbReference type="Gene3D" id="3.40.5.90">
    <property type="entry name" value="CDGSH iron-sulfur domain, mitoNEET-type"/>
    <property type="match status" value="1"/>
</dbReference>
<organism evidence="19 20">
    <name type="scientific">Conger conger</name>
    <name type="common">Conger eel</name>
    <name type="synonym">Muraena conger</name>
    <dbReference type="NCBI Taxonomy" id="82655"/>
    <lineage>
        <taxon>Eukaryota</taxon>
        <taxon>Metazoa</taxon>
        <taxon>Chordata</taxon>
        <taxon>Craniata</taxon>
        <taxon>Vertebrata</taxon>
        <taxon>Euteleostomi</taxon>
        <taxon>Actinopterygii</taxon>
        <taxon>Neopterygii</taxon>
        <taxon>Teleostei</taxon>
        <taxon>Anguilliformes</taxon>
        <taxon>Congridae</taxon>
        <taxon>Conger</taxon>
    </lineage>
</organism>
<comment type="caution">
    <text evidence="19">The sequence shown here is derived from an EMBL/GenBank/DDBJ whole genome shotgun (WGS) entry which is preliminary data.</text>
</comment>
<accession>A0A9Q1DU48</accession>
<dbReference type="InterPro" id="IPR018967">
    <property type="entry name" value="FeS-contain_CDGSH-typ"/>
</dbReference>
<dbReference type="GO" id="GO:0006914">
    <property type="term" value="P:autophagy"/>
    <property type="evidence" value="ECO:0007669"/>
    <property type="project" value="UniProtKB-KW"/>
</dbReference>
<evidence type="ECO:0000259" key="18">
    <source>
        <dbReference type="SMART" id="SM00704"/>
    </source>
</evidence>
<evidence type="ECO:0000256" key="11">
    <source>
        <dbReference type="ARBA" id="ARBA00023004"/>
    </source>
</evidence>
<keyword evidence="9" id="KW-0256">Endoplasmic reticulum</keyword>
<comment type="subunit">
    <text evidence="4">Homodimer.</text>
</comment>
<keyword evidence="6" id="KW-0001">2Fe-2S</keyword>
<evidence type="ECO:0000256" key="15">
    <source>
        <dbReference type="ARBA" id="ARBA00023136"/>
    </source>
</evidence>
<dbReference type="Pfam" id="PF09360">
    <property type="entry name" value="zf-CDGSH"/>
    <property type="match status" value="1"/>
</dbReference>
<comment type="cofactor">
    <cofactor evidence="17">
        <name>[2Fe-2S] cluster</name>
        <dbReference type="ChEBI" id="CHEBI:190135"/>
    </cofactor>
</comment>
<keyword evidence="15" id="KW-0472">Membrane</keyword>
<dbReference type="PANTHER" id="PTHR13680">
    <property type="entry name" value="CDGSH IRON-SULFUR DOMAIN-CONTAINING PROTEIN 1"/>
    <property type="match status" value="1"/>
</dbReference>
<reference evidence="19" key="1">
    <citation type="journal article" date="2023" name="Science">
        <title>Genome structures resolve the early diversification of teleost fishes.</title>
        <authorList>
            <person name="Parey E."/>
            <person name="Louis A."/>
            <person name="Montfort J."/>
            <person name="Bouchez O."/>
            <person name="Roques C."/>
            <person name="Iampietro C."/>
            <person name="Lluch J."/>
            <person name="Castinel A."/>
            <person name="Donnadieu C."/>
            <person name="Desvignes T."/>
            <person name="Floi Bucao C."/>
            <person name="Jouanno E."/>
            <person name="Wen M."/>
            <person name="Mejri S."/>
            <person name="Dirks R."/>
            <person name="Jansen H."/>
            <person name="Henkel C."/>
            <person name="Chen W.J."/>
            <person name="Zahm M."/>
            <person name="Cabau C."/>
            <person name="Klopp C."/>
            <person name="Thompson A.W."/>
            <person name="Robinson-Rechavi M."/>
            <person name="Braasch I."/>
            <person name="Lecointre G."/>
            <person name="Bobe J."/>
            <person name="Postlethwait J.H."/>
            <person name="Berthelot C."/>
            <person name="Roest Crollius H."/>
            <person name="Guiguen Y."/>
        </authorList>
    </citation>
    <scope>NUCLEOTIDE SEQUENCE</scope>
    <source>
        <strain evidence="19">Concon-B</strain>
    </source>
</reference>
<evidence type="ECO:0000256" key="16">
    <source>
        <dbReference type="ARBA" id="ARBA00025195"/>
    </source>
</evidence>
<keyword evidence="11" id="KW-0408">Iron</keyword>
<keyword evidence="20" id="KW-1185">Reference proteome</keyword>
<evidence type="ECO:0000256" key="3">
    <source>
        <dbReference type="ARBA" id="ARBA00008624"/>
    </source>
</evidence>
<keyword evidence="13" id="KW-0411">Iron-sulfur</keyword>
<gene>
    <name evidence="19" type="ORF">COCON_G00043760</name>
</gene>
<keyword evidence="5" id="KW-0812">Transmembrane</keyword>
<evidence type="ECO:0000256" key="9">
    <source>
        <dbReference type="ARBA" id="ARBA00022824"/>
    </source>
</evidence>
<keyword evidence="8" id="KW-1000">Mitochondrion outer membrane</keyword>
<dbReference type="GO" id="GO:0046872">
    <property type="term" value="F:metal ion binding"/>
    <property type="evidence" value="ECO:0007669"/>
    <property type="project" value="UniProtKB-KW"/>
</dbReference>
<evidence type="ECO:0000256" key="14">
    <source>
        <dbReference type="ARBA" id="ARBA00023128"/>
    </source>
</evidence>
<evidence type="ECO:0000256" key="13">
    <source>
        <dbReference type="ARBA" id="ARBA00023014"/>
    </source>
</evidence>
<protein>
    <recommendedName>
        <fullName evidence="18">Iron-binding zinc finger CDGSH type domain-containing protein</fullName>
    </recommendedName>
</protein>
<evidence type="ECO:0000256" key="8">
    <source>
        <dbReference type="ARBA" id="ARBA00022787"/>
    </source>
</evidence>
<keyword evidence="14" id="KW-0496">Mitochondrion</keyword>
<comment type="function">
    <text evidence="16">Regulator of autophagy that contributes to antagonize becn1-mediated cellular autophagy at the endoplasmic reticulum. Participates in the interaction of bcl2 with becn1 and is required for bcl2-mediated depression of endoplasmic reticulum Ca(2+) stores during autophagy.</text>
</comment>
<evidence type="ECO:0000256" key="4">
    <source>
        <dbReference type="ARBA" id="ARBA00011738"/>
    </source>
</evidence>
<feature type="domain" description="Iron-binding zinc finger CDGSH type" evidence="18">
    <location>
        <begin position="66"/>
        <end position="104"/>
    </location>
</feature>
<keyword evidence="7" id="KW-0479">Metal-binding</keyword>
<evidence type="ECO:0000256" key="10">
    <source>
        <dbReference type="ARBA" id="ARBA00022989"/>
    </source>
</evidence>
<dbReference type="GO" id="GO:0051537">
    <property type="term" value="F:2 iron, 2 sulfur cluster binding"/>
    <property type="evidence" value="ECO:0007669"/>
    <property type="project" value="UniProtKB-KW"/>
</dbReference>
<dbReference type="AlphaFoldDB" id="A0A9Q1DU48"/>
<keyword evidence="12" id="KW-0072">Autophagy</keyword>
<comment type="subcellular location">
    <subcellularLocation>
        <location evidence="1">Endoplasmic reticulum membrane</location>
        <topology evidence="1">Single-pass membrane protein</topology>
    </subcellularLocation>
    <subcellularLocation>
        <location evidence="2">Mitochondrion outer membrane</location>
        <topology evidence="2">Single-pass membrane protein</topology>
    </subcellularLocation>
</comment>
<evidence type="ECO:0000313" key="19">
    <source>
        <dbReference type="EMBL" id="KAJ8281857.1"/>
    </source>
</evidence>
<comment type="similarity">
    <text evidence="3">Belongs to the CISD protein family. CISD2 subfamily.</text>
</comment>
<evidence type="ECO:0000256" key="6">
    <source>
        <dbReference type="ARBA" id="ARBA00022714"/>
    </source>
</evidence>
<dbReference type="OrthoDB" id="449252at2759"/>
<dbReference type="GO" id="GO:0010506">
    <property type="term" value="P:regulation of autophagy"/>
    <property type="evidence" value="ECO:0007669"/>
    <property type="project" value="InterPro"/>
</dbReference>
<dbReference type="EMBL" id="JAFJMO010000003">
    <property type="protein sequence ID" value="KAJ8281857.1"/>
    <property type="molecule type" value="Genomic_DNA"/>
</dbReference>
<dbReference type="PANTHER" id="PTHR13680:SF5">
    <property type="entry name" value="CDGSH IRON-SULFUR DOMAIN-CONTAINING PROTEIN 1"/>
    <property type="match status" value="1"/>
</dbReference>
<dbReference type="GO" id="GO:0005789">
    <property type="term" value="C:endoplasmic reticulum membrane"/>
    <property type="evidence" value="ECO:0007669"/>
    <property type="project" value="UniProtKB-SubCell"/>
</dbReference>
<sequence>MSARPLPMFALLRRPVISAGFRIPKGRLTTVFPLGATVAFRTILSGKNTEEKDDRINKTIDKDVSKVVHNFNVEDLGSKVAFCRCWKSKKFPYCDGSHGLHNRMTGDNVGPLIIIKKA</sequence>
<dbReference type="FunFam" id="3.40.5.90:FF:000001">
    <property type="entry name" value="CDGSH iron-sulfur domain-containing protein 1"/>
    <property type="match status" value="1"/>
</dbReference>
<dbReference type="InterPro" id="IPR042216">
    <property type="entry name" value="MitoNEET_CISD"/>
</dbReference>